<dbReference type="SUPFAM" id="SSF48208">
    <property type="entry name" value="Six-hairpin glycosidases"/>
    <property type="match status" value="1"/>
</dbReference>
<gene>
    <name evidence="3" type="ORF">GCM10007940_46500</name>
</gene>
<protein>
    <recommendedName>
        <fullName evidence="5">Glycoside hydrolase family 88 protein</fullName>
    </recommendedName>
</protein>
<feature type="chain" id="PRO_5041224106" description="Glycoside hydrolase family 88 protein" evidence="2">
    <location>
        <begin position="24"/>
        <end position="370"/>
    </location>
</feature>
<dbReference type="Pfam" id="PF07470">
    <property type="entry name" value="Glyco_hydro_88"/>
    <property type="match status" value="1"/>
</dbReference>
<dbReference type="GO" id="GO:0005975">
    <property type="term" value="P:carbohydrate metabolic process"/>
    <property type="evidence" value="ECO:0007669"/>
    <property type="project" value="InterPro"/>
</dbReference>
<comment type="caution">
    <text evidence="3">The sequence shown here is derived from an EMBL/GenBank/DDBJ whole genome shotgun (WGS) entry which is preliminary data.</text>
</comment>
<feature type="signal peptide" evidence="2">
    <location>
        <begin position="1"/>
        <end position="23"/>
    </location>
</feature>
<reference evidence="3" key="1">
    <citation type="journal article" date="2014" name="Int. J. Syst. Evol. Microbiol.">
        <title>Complete genome sequence of Corynebacterium casei LMG S-19264T (=DSM 44701T), isolated from a smear-ripened cheese.</title>
        <authorList>
            <consortium name="US DOE Joint Genome Institute (JGI-PGF)"/>
            <person name="Walter F."/>
            <person name="Albersmeier A."/>
            <person name="Kalinowski J."/>
            <person name="Ruckert C."/>
        </authorList>
    </citation>
    <scope>NUCLEOTIDE SEQUENCE</scope>
    <source>
        <strain evidence="3">NBRC 108769</strain>
    </source>
</reference>
<dbReference type="GO" id="GO:0016787">
    <property type="term" value="F:hydrolase activity"/>
    <property type="evidence" value="ECO:0007669"/>
    <property type="project" value="UniProtKB-KW"/>
</dbReference>
<evidence type="ECO:0000256" key="1">
    <source>
        <dbReference type="ARBA" id="ARBA00022801"/>
    </source>
</evidence>
<dbReference type="AlphaFoldDB" id="A0AA37SUK8"/>
<evidence type="ECO:0008006" key="5">
    <source>
        <dbReference type="Google" id="ProtNLM"/>
    </source>
</evidence>
<reference evidence="3" key="2">
    <citation type="submission" date="2023-01" db="EMBL/GenBank/DDBJ databases">
        <title>Draft genome sequence of Portibacter lacus strain NBRC 108769.</title>
        <authorList>
            <person name="Sun Q."/>
            <person name="Mori K."/>
        </authorList>
    </citation>
    <scope>NUCLEOTIDE SEQUENCE</scope>
    <source>
        <strain evidence="3">NBRC 108769</strain>
    </source>
</reference>
<evidence type="ECO:0000313" key="4">
    <source>
        <dbReference type="Proteomes" id="UP001156666"/>
    </source>
</evidence>
<accession>A0AA37SUK8</accession>
<dbReference type="PANTHER" id="PTHR33886:SF8">
    <property type="entry name" value="UNSATURATED RHAMNOGALACTURONAN HYDROLASE (EUROFUNG)"/>
    <property type="match status" value="1"/>
</dbReference>
<keyword evidence="2" id="KW-0732">Signal</keyword>
<dbReference type="InterPro" id="IPR052043">
    <property type="entry name" value="PolySaccharide_Degr_Enz"/>
</dbReference>
<sequence length="370" mass="42485">MKKLALPFYALLFLITISCKSTSTLIDNEKVETAMLAALKWQEANPIKSSSFTDWTNGAYYTGVAKAHESTNNPIYLKAIKDMGERNEWKTWKRFYHADDVVISYSYLYLNEVEPDVIDIVPTAQFISAHLNKPHEWKEGHDPDGYHHILWWWCDALFMAPPVLIKYSNLTGDKEILEQTYNYYKETYDLLFDQEELLFARDTRFVWDGDEDDLKEENGKKIFWSRGNGWVLGGLALILEDLPEDATHRTFYEELYLKMAAKVKSIQDKDGLWRTSLLSPESWDHGEVSGSGFFTFALAWGINNGMLDRKEYEPTVRKAWKALAECQKPDGKIGWVQNIGAKPDPASADSWQNYGTGAFLLAGSEILKLK</sequence>
<dbReference type="InterPro" id="IPR008928">
    <property type="entry name" value="6-hairpin_glycosidase_sf"/>
</dbReference>
<dbReference type="InterPro" id="IPR010905">
    <property type="entry name" value="Glyco_hydro_88"/>
</dbReference>
<proteinExistence type="predicted"/>
<dbReference type="EMBL" id="BSOH01000037">
    <property type="protein sequence ID" value="GLR20034.1"/>
    <property type="molecule type" value="Genomic_DNA"/>
</dbReference>
<dbReference type="RefSeq" id="WP_235293556.1">
    <property type="nucleotide sequence ID" value="NZ_BSOH01000037.1"/>
</dbReference>
<keyword evidence="1" id="KW-0378">Hydrolase</keyword>
<dbReference type="PANTHER" id="PTHR33886">
    <property type="entry name" value="UNSATURATED RHAMNOGALACTURONAN HYDROLASE (EUROFUNG)"/>
    <property type="match status" value="1"/>
</dbReference>
<dbReference type="Gene3D" id="1.50.10.10">
    <property type="match status" value="1"/>
</dbReference>
<dbReference type="Proteomes" id="UP001156666">
    <property type="component" value="Unassembled WGS sequence"/>
</dbReference>
<name>A0AA37SUK8_9BACT</name>
<dbReference type="PROSITE" id="PS51257">
    <property type="entry name" value="PROKAR_LIPOPROTEIN"/>
    <property type="match status" value="1"/>
</dbReference>
<organism evidence="3 4">
    <name type="scientific">Portibacter lacus</name>
    <dbReference type="NCBI Taxonomy" id="1099794"/>
    <lineage>
        <taxon>Bacteria</taxon>
        <taxon>Pseudomonadati</taxon>
        <taxon>Bacteroidota</taxon>
        <taxon>Saprospiria</taxon>
        <taxon>Saprospirales</taxon>
        <taxon>Haliscomenobacteraceae</taxon>
        <taxon>Portibacter</taxon>
    </lineage>
</organism>
<evidence type="ECO:0000313" key="3">
    <source>
        <dbReference type="EMBL" id="GLR20034.1"/>
    </source>
</evidence>
<evidence type="ECO:0000256" key="2">
    <source>
        <dbReference type="SAM" id="SignalP"/>
    </source>
</evidence>
<keyword evidence="4" id="KW-1185">Reference proteome</keyword>
<dbReference type="InterPro" id="IPR012341">
    <property type="entry name" value="6hp_glycosidase-like_sf"/>
</dbReference>